<keyword evidence="4" id="KW-0677">Repeat</keyword>
<dbReference type="GO" id="GO:0030151">
    <property type="term" value="F:molybdenum ion binding"/>
    <property type="evidence" value="ECO:0007669"/>
    <property type="project" value="UniProtKB-UniRule"/>
</dbReference>
<dbReference type="EMBL" id="CP000492">
    <property type="protein sequence ID" value="ABL64789.1"/>
    <property type="molecule type" value="Genomic_DNA"/>
</dbReference>
<dbReference type="InterPro" id="IPR016462">
    <property type="entry name" value="ModE"/>
</dbReference>
<dbReference type="eggNOG" id="COG3585">
    <property type="taxonomic scope" value="Bacteria"/>
</dbReference>
<evidence type="ECO:0000313" key="7">
    <source>
        <dbReference type="EMBL" id="ABL64789.1"/>
    </source>
</evidence>
<dbReference type="AlphaFoldDB" id="A1BEG2"/>
<dbReference type="GO" id="GO:0015689">
    <property type="term" value="P:molybdate ion transport"/>
    <property type="evidence" value="ECO:0007669"/>
    <property type="project" value="UniProtKB-UniRule"/>
</dbReference>
<dbReference type="SUPFAM" id="SSF50331">
    <property type="entry name" value="MOP-like"/>
    <property type="match status" value="2"/>
</dbReference>
<comment type="similarity">
    <text evidence="1 5">Belongs to the ModE family.</text>
</comment>
<reference evidence="7 8" key="1">
    <citation type="submission" date="2006-12" db="EMBL/GenBank/DDBJ databases">
        <title>Complete sequence of Chlorobium phaeobacteroides DSM 266.</title>
        <authorList>
            <consortium name="US DOE Joint Genome Institute"/>
            <person name="Copeland A."/>
            <person name="Lucas S."/>
            <person name="Lapidus A."/>
            <person name="Barry K."/>
            <person name="Detter J.C."/>
            <person name="Glavina del Rio T."/>
            <person name="Hammon N."/>
            <person name="Israni S."/>
            <person name="Pitluck S."/>
            <person name="Goltsman E."/>
            <person name="Schmutz J."/>
            <person name="Larimer F."/>
            <person name="Land M."/>
            <person name="Hauser L."/>
            <person name="Mikhailova N."/>
            <person name="Li T."/>
            <person name="Overmann J."/>
            <person name="Bryant D.A."/>
            <person name="Richardson P."/>
        </authorList>
    </citation>
    <scope>NUCLEOTIDE SEQUENCE [LARGE SCALE GENOMIC DNA]</scope>
    <source>
        <strain evidence="7 8">DSM 266</strain>
    </source>
</reference>
<dbReference type="KEGG" id="cph:Cpha266_0735"/>
<evidence type="ECO:0000256" key="1">
    <source>
        <dbReference type="ARBA" id="ARBA00008110"/>
    </source>
</evidence>
<dbReference type="Pfam" id="PF00126">
    <property type="entry name" value="HTH_1"/>
    <property type="match status" value="1"/>
</dbReference>
<evidence type="ECO:0000259" key="6">
    <source>
        <dbReference type="PROSITE" id="PS51866"/>
    </source>
</evidence>
<evidence type="ECO:0000313" key="8">
    <source>
        <dbReference type="Proteomes" id="UP000008701"/>
    </source>
</evidence>
<dbReference type="eggNOG" id="COG2005">
    <property type="taxonomic scope" value="Bacteria"/>
</dbReference>
<dbReference type="OrthoDB" id="9805928at2"/>
<feature type="domain" description="Mop" evidence="6">
    <location>
        <begin position="202"/>
        <end position="268"/>
    </location>
</feature>
<evidence type="ECO:0000256" key="2">
    <source>
        <dbReference type="ARBA" id="ARBA00022448"/>
    </source>
</evidence>
<organism evidence="7 8">
    <name type="scientific">Chlorobium phaeobacteroides (strain DSM 266 / SMG 266 / 2430)</name>
    <dbReference type="NCBI Taxonomy" id="290317"/>
    <lineage>
        <taxon>Bacteria</taxon>
        <taxon>Pseudomonadati</taxon>
        <taxon>Chlorobiota</taxon>
        <taxon>Chlorobiia</taxon>
        <taxon>Chlorobiales</taxon>
        <taxon>Chlorobiaceae</taxon>
        <taxon>Chlorobium/Pelodictyon group</taxon>
        <taxon>Chlorobium</taxon>
    </lineage>
</organism>
<dbReference type="Gene3D" id="1.10.10.10">
    <property type="entry name" value="Winged helix-like DNA-binding domain superfamily/Winged helix DNA-binding domain"/>
    <property type="match status" value="1"/>
</dbReference>
<proteinExistence type="inferred from homology"/>
<dbReference type="PANTHER" id="PTHR30432">
    <property type="entry name" value="TRANSCRIPTIONAL REGULATOR MODE"/>
    <property type="match status" value="1"/>
</dbReference>
<keyword evidence="8" id="KW-1185">Reference proteome</keyword>
<accession>A1BEG2</accession>
<protein>
    <submittedName>
        <fullName evidence="7">Transcriptional regulator, ModE family</fullName>
    </submittedName>
</protein>
<dbReference type="GO" id="GO:0003700">
    <property type="term" value="F:DNA-binding transcription factor activity"/>
    <property type="evidence" value="ECO:0007669"/>
    <property type="project" value="InterPro"/>
</dbReference>
<dbReference type="HOGENOM" id="CLU_087839_1_0_10"/>
<dbReference type="InterPro" id="IPR036390">
    <property type="entry name" value="WH_DNA-bd_sf"/>
</dbReference>
<dbReference type="Gene3D" id="2.40.50.100">
    <property type="match status" value="2"/>
</dbReference>
<dbReference type="InterPro" id="IPR036388">
    <property type="entry name" value="WH-like_DNA-bd_sf"/>
</dbReference>
<evidence type="ECO:0000256" key="4">
    <source>
        <dbReference type="ARBA" id="ARBA00022737"/>
    </source>
</evidence>
<dbReference type="InterPro" id="IPR051815">
    <property type="entry name" value="Molybdate_resp_trans_reg"/>
</dbReference>
<name>A1BEG2_CHLPD</name>
<dbReference type="PIRSF" id="PIRSF005763">
    <property type="entry name" value="Txn_reg_ModE"/>
    <property type="match status" value="1"/>
</dbReference>
<dbReference type="InterPro" id="IPR005116">
    <property type="entry name" value="Transp-assoc_OB_typ1"/>
</dbReference>
<dbReference type="InterPro" id="IPR000847">
    <property type="entry name" value="LysR_HTH_N"/>
</dbReference>
<dbReference type="STRING" id="290317.Cpha266_0735"/>
<dbReference type="NCBIfam" id="TIGR00638">
    <property type="entry name" value="Mop"/>
    <property type="match status" value="2"/>
</dbReference>
<gene>
    <name evidence="7" type="ordered locus">Cpha266_0735</name>
</gene>
<dbReference type="SUPFAM" id="SSF46785">
    <property type="entry name" value="Winged helix' DNA-binding domain"/>
    <property type="match status" value="1"/>
</dbReference>
<dbReference type="InterPro" id="IPR004606">
    <property type="entry name" value="Mop_domain"/>
</dbReference>
<keyword evidence="2 5" id="KW-0813">Transport</keyword>
<dbReference type="Pfam" id="PF03459">
    <property type="entry name" value="TOBE"/>
    <property type="match status" value="2"/>
</dbReference>
<dbReference type="PROSITE" id="PS51866">
    <property type="entry name" value="MOP"/>
    <property type="match status" value="2"/>
</dbReference>
<dbReference type="PANTHER" id="PTHR30432:SF1">
    <property type="entry name" value="DNA-BINDING TRANSCRIPTIONAL DUAL REGULATOR MODE"/>
    <property type="match status" value="1"/>
</dbReference>
<evidence type="ECO:0000256" key="3">
    <source>
        <dbReference type="ARBA" id="ARBA00022505"/>
    </source>
</evidence>
<sequence>MKQKNKTIGLDGSIWFEKEQNRFLGADTIALLENIHEHGSINSAAKVSGISYKTAWHMVNMINNLSEKPLVDRMTGGKGGGGTVLTKEGKKVIEQFRIVQDEHRKFLQNLEGRLGDTRNLYQFLRRISMKISARNVFAGTIETITKGAVNAEVIIMLSGGTRITSIITNGAVENLGLNEGMNAYAIIKSSSIIIGRDLHDAKISTRNIMCGTISKVIEGPVSTEVDVEIGGGNVISAIITHGSSEKLALREGEHACTAFKASSVILGVN</sequence>
<dbReference type="Proteomes" id="UP000008701">
    <property type="component" value="Chromosome"/>
</dbReference>
<dbReference type="InterPro" id="IPR008995">
    <property type="entry name" value="Mo/tungstate-bd_C_term_dom"/>
</dbReference>
<dbReference type="RefSeq" id="WP_011744618.1">
    <property type="nucleotide sequence ID" value="NC_008639.1"/>
</dbReference>
<evidence type="ECO:0000256" key="5">
    <source>
        <dbReference type="PIRNR" id="PIRNR005763"/>
    </source>
</evidence>
<keyword evidence="3 5" id="KW-0500">Molybdenum</keyword>
<feature type="domain" description="Mop" evidence="6">
    <location>
        <begin position="130"/>
        <end position="196"/>
    </location>
</feature>